<protein>
    <recommendedName>
        <fullName evidence="2">Biotin transporter</fullName>
    </recommendedName>
</protein>
<keyword evidence="3" id="KW-0812">Transmembrane</keyword>
<name>A0A8J7KKQ1_9BACL</name>
<dbReference type="Gene3D" id="1.10.1760.20">
    <property type="match status" value="1"/>
</dbReference>
<evidence type="ECO:0000313" key="5">
    <source>
        <dbReference type="Proteomes" id="UP000622653"/>
    </source>
</evidence>
<evidence type="ECO:0000256" key="1">
    <source>
        <dbReference type="ARBA" id="ARBA00010692"/>
    </source>
</evidence>
<comment type="caution">
    <text evidence="4">The sequence shown here is derived from an EMBL/GenBank/DDBJ whole genome shotgun (WGS) entry which is preliminary data.</text>
</comment>
<dbReference type="EMBL" id="JADKPV010000001">
    <property type="protein sequence ID" value="MBF4500299.1"/>
    <property type="molecule type" value="Genomic_DNA"/>
</dbReference>
<keyword evidence="2" id="KW-1003">Cell membrane</keyword>
<feature type="transmembrane region" description="Helical" evidence="3">
    <location>
        <begin position="85"/>
        <end position="102"/>
    </location>
</feature>
<dbReference type="GO" id="GO:0005886">
    <property type="term" value="C:plasma membrane"/>
    <property type="evidence" value="ECO:0007669"/>
    <property type="project" value="UniProtKB-SubCell"/>
</dbReference>
<dbReference type="Proteomes" id="UP000622653">
    <property type="component" value="Unassembled WGS sequence"/>
</dbReference>
<dbReference type="PANTHER" id="PTHR34295">
    <property type="entry name" value="BIOTIN TRANSPORTER BIOY"/>
    <property type="match status" value="1"/>
</dbReference>
<proteinExistence type="inferred from homology"/>
<dbReference type="Pfam" id="PF02632">
    <property type="entry name" value="BioY"/>
    <property type="match status" value="1"/>
</dbReference>
<keyword evidence="3" id="KW-1133">Transmembrane helix</keyword>
<evidence type="ECO:0000256" key="2">
    <source>
        <dbReference type="PIRNR" id="PIRNR016661"/>
    </source>
</evidence>
<organism evidence="4 5">
    <name type="scientific">Savagea serpentis</name>
    <dbReference type="NCBI Taxonomy" id="2785297"/>
    <lineage>
        <taxon>Bacteria</taxon>
        <taxon>Bacillati</taxon>
        <taxon>Bacillota</taxon>
        <taxon>Bacilli</taxon>
        <taxon>Bacillales</taxon>
        <taxon>Caryophanaceae</taxon>
        <taxon>Savagea</taxon>
    </lineage>
</organism>
<dbReference type="AlphaFoldDB" id="A0A8J7KKQ1"/>
<feature type="transmembrane region" description="Helical" evidence="3">
    <location>
        <begin position="57"/>
        <end position="79"/>
    </location>
</feature>
<gene>
    <name evidence="4" type="ORF">IRY55_02890</name>
</gene>
<comment type="subcellular location">
    <subcellularLocation>
        <location evidence="2">Cell membrane</location>
        <topology evidence="2">Multi-pass membrane protein</topology>
    </subcellularLocation>
</comment>
<dbReference type="PIRSF" id="PIRSF016661">
    <property type="entry name" value="BioY"/>
    <property type="match status" value="1"/>
</dbReference>
<accession>A0A8J7KKQ1</accession>
<reference evidence="4" key="1">
    <citation type="submission" date="2020-11" db="EMBL/GenBank/DDBJ databases">
        <title>Multidrug resistant novel bacterium Savagea serpentis sp. nov., isolated from the scats of a vine snake (Ahaetulla nasuta).</title>
        <authorList>
            <person name="Venkata Ramana V."/>
            <person name="Vikas Patil S."/>
            <person name="Yogita Lugani V."/>
        </authorList>
    </citation>
    <scope>NUCLEOTIDE SEQUENCE</scope>
    <source>
        <strain evidence="4">SN6</strain>
    </source>
</reference>
<keyword evidence="2" id="KW-0813">Transport</keyword>
<feature type="transmembrane region" description="Helical" evidence="3">
    <location>
        <begin position="7"/>
        <end position="25"/>
    </location>
</feature>
<feature type="transmembrane region" description="Helical" evidence="3">
    <location>
        <begin position="114"/>
        <end position="133"/>
    </location>
</feature>
<dbReference type="RefSeq" id="WP_194561747.1">
    <property type="nucleotide sequence ID" value="NZ_JADKPV010000001.1"/>
</dbReference>
<keyword evidence="2 3" id="KW-0472">Membrane</keyword>
<feature type="transmembrane region" description="Helical" evidence="3">
    <location>
        <begin position="153"/>
        <end position="177"/>
    </location>
</feature>
<sequence length="189" mass="20519">MRRNETTTLAFIAIFAALSVIGAFIKIPIPFVPFTLQIAAVYIGASLFGWKVGGYSQLVYIALGLIGLPVFAAGGGLGYLFVPTFGYIVGFAVAGFYVGWAVERLEEKTFAKIALHQFIGVILLYIIGSIWMWANLQLVVGAEAITLTHAFLYGFLIPMPGDLLLSLLCAALVMRLIPYTEKMKGRAFA</sequence>
<dbReference type="GO" id="GO:0015225">
    <property type="term" value="F:biotin transmembrane transporter activity"/>
    <property type="evidence" value="ECO:0007669"/>
    <property type="project" value="UniProtKB-UniRule"/>
</dbReference>
<evidence type="ECO:0000313" key="4">
    <source>
        <dbReference type="EMBL" id="MBF4500299.1"/>
    </source>
</evidence>
<dbReference type="PANTHER" id="PTHR34295:SF1">
    <property type="entry name" value="BIOTIN TRANSPORTER BIOY"/>
    <property type="match status" value="1"/>
</dbReference>
<keyword evidence="5" id="KW-1185">Reference proteome</keyword>
<evidence type="ECO:0000256" key="3">
    <source>
        <dbReference type="SAM" id="Phobius"/>
    </source>
</evidence>
<dbReference type="InterPro" id="IPR003784">
    <property type="entry name" value="BioY"/>
</dbReference>
<feature type="transmembrane region" description="Helical" evidence="3">
    <location>
        <begin position="31"/>
        <end position="50"/>
    </location>
</feature>
<comment type="similarity">
    <text evidence="1 2">Belongs to the BioY family.</text>
</comment>